<keyword evidence="3" id="KW-0808">Transferase</keyword>
<evidence type="ECO:0000259" key="1">
    <source>
        <dbReference type="Pfam" id="PF00534"/>
    </source>
</evidence>
<dbReference type="Pfam" id="PF13439">
    <property type="entry name" value="Glyco_transf_4"/>
    <property type="match status" value="1"/>
</dbReference>
<dbReference type="OrthoDB" id="9790710at2"/>
<evidence type="ECO:0000313" key="4">
    <source>
        <dbReference type="Proteomes" id="UP000014216"/>
    </source>
</evidence>
<evidence type="ECO:0000313" key="3">
    <source>
        <dbReference type="EMBL" id="EMS79615.1"/>
    </source>
</evidence>
<dbReference type="InterPro" id="IPR001296">
    <property type="entry name" value="Glyco_trans_1"/>
</dbReference>
<protein>
    <submittedName>
        <fullName evidence="3">Glycosyl transferase group 1</fullName>
    </submittedName>
</protein>
<dbReference type="SUPFAM" id="SSF53756">
    <property type="entry name" value="UDP-Glycosyltransferase/glycogen phosphorylase"/>
    <property type="match status" value="1"/>
</dbReference>
<dbReference type="CDD" id="cd03801">
    <property type="entry name" value="GT4_PimA-like"/>
    <property type="match status" value="1"/>
</dbReference>
<evidence type="ECO:0000259" key="2">
    <source>
        <dbReference type="Pfam" id="PF13439"/>
    </source>
</evidence>
<reference evidence="3 4" key="1">
    <citation type="journal article" date="2013" name="Genome Announc.">
        <title>Draft Genome Sequence of Desulfotignum phosphitoxidans DSM 13687 Strain FiPS-3.</title>
        <authorList>
            <person name="Poehlein A."/>
            <person name="Daniel R."/>
            <person name="Simeonova D.D."/>
        </authorList>
    </citation>
    <scope>NUCLEOTIDE SEQUENCE [LARGE SCALE GENOMIC DNA]</scope>
    <source>
        <strain evidence="3 4">DSM 13687</strain>
    </source>
</reference>
<feature type="domain" description="Glycosyl transferase family 1" evidence="1">
    <location>
        <begin position="184"/>
        <end position="354"/>
    </location>
</feature>
<dbReference type="InterPro" id="IPR050194">
    <property type="entry name" value="Glycosyltransferase_grp1"/>
</dbReference>
<organism evidence="3 4">
    <name type="scientific">Desulfotignum phosphitoxidans DSM 13687</name>
    <dbReference type="NCBI Taxonomy" id="1286635"/>
    <lineage>
        <taxon>Bacteria</taxon>
        <taxon>Pseudomonadati</taxon>
        <taxon>Thermodesulfobacteriota</taxon>
        <taxon>Desulfobacteria</taxon>
        <taxon>Desulfobacterales</taxon>
        <taxon>Desulfobacteraceae</taxon>
        <taxon>Desulfotignum</taxon>
    </lineage>
</organism>
<keyword evidence="4" id="KW-1185">Reference proteome</keyword>
<dbReference type="PANTHER" id="PTHR45947:SF13">
    <property type="entry name" value="TRANSFERASE"/>
    <property type="match status" value="1"/>
</dbReference>
<dbReference type="AlphaFoldDB" id="S0FY31"/>
<dbReference type="PANTHER" id="PTHR45947">
    <property type="entry name" value="SULFOQUINOVOSYL TRANSFERASE SQD2"/>
    <property type="match status" value="1"/>
</dbReference>
<accession>S0FY31</accession>
<dbReference type="InterPro" id="IPR028098">
    <property type="entry name" value="Glyco_trans_4-like_N"/>
</dbReference>
<dbReference type="Pfam" id="PF00534">
    <property type="entry name" value="Glycos_transf_1"/>
    <property type="match status" value="1"/>
</dbReference>
<comment type="caution">
    <text evidence="3">The sequence shown here is derived from an EMBL/GenBank/DDBJ whole genome shotgun (WGS) entry which is preliminary data.</text>
</comment>
<dbReference type="Proteomes" id="UP000014216">
    <property type="component" value="Unassembled WGS sequence"/>
</dbReference>
<feature type="domain" description="Glycosyltransferase subfamily 4-like N-terminal" evidence="2">
    <location>
        <begin position="16"/>
        <end position="166"/>
    </location>
</feature>
<gene>
    <name evidence="3" type="ORF">Dpo_4c01660</name>
</gene>
<name>S0FY31_9BACT</name>
<dbReference type="Gene3D" id="3.40.50.2000">
    <property type="entry name" value="Glycogen Phosphorylase B"/>
    <property type="match status" value="2"/>
</dbReference>
<dbReference type="GO" id="GO:0016757">
    <property type="term" value="F:glycosyltransferase activity"/>
    <property type="evidence" value="ECO:0007669"/>
    <property type="project" value="InterPro"/>
</dbReference>
<proteinExistence type="predicted"/>
<dbReference type="EMBL" id="APJX01000004">
    <property type="protein sequence ID" value="EMS79615.1"/>
    <property type="molecule type" value="Genomic_DNA"/>
</dbReference>
<dbReference type="RefSeq" id="WP_006965858.1">
    <property type="nucleotide sequence ID" value="NZ_APJX01000004.1"/>
</dbReference>
<sequence>MNSHYKIIHTTCHTQWGGLEKRIFNESVWMRENGQQVLIAAPKNTPLYLQSKQHGFKTYGVDFKKLQMVTDYKFLRHVFAIEQPDIVNTHGNEDSRIALLAAFREKIGCRILSRHISAHIRKSWYNRLIYKKYANYIFTTADYTTRYLKTVFKLTDKQIFSMPSGIIPPQSLVLQDDARNRLIHDLGLGTDTRFIGFVGRVSEAKGIVTLFNAFEKLADTLPLHHLVLVGDSTEPYFQYLKKMARDMALEKRIHILGPKKDVWPFYRAFDCKVLASKDKNGSPFEGVPQALLEAMYCTCPVIGSCSGGIPDIIQHGKTGLLFSNDDANALSQMILQTLSDKNATQQRVKTARERVEKHHTIDAMGKKILRIYALHHQRADNDGALMK</sequence>